<organism evidence="4 5">
    <name type="scientific">Nonomuraea jiangxiensis</name>
    <dbReference type="NCBI Taxonomy" id="633440"/>
    <lineage>
        <taxon>Bacteria</taxon>
        <taxon>Bacillati</taxon>
        <taxon>Actinomycetota</taxon>
        <taxon>Actinomycetes</taxon>
        <taxon>Streptosporangiales</taxon>
        <taxon>Streptosporangiaceae</taxon>
        <taxon>Nonomuraea</taxon>
    </lineage>
</organism>
<dbReference type="PANTHER" id="PTHR31157">
    <property type="entry name" value="SCP DOMAIN-CONTAINING PROTEIN"/>
    <property type="match status" value="1"/>
</dbReference>
<gene>
    <name evidence="4" type="ORF">SAMN05421869_102151</name>
</gene>
<feature type="compositionally biased region" description="Pro residues" evidence="1">
    <location>
        <begin position="135"/>
        <end position="144"/>
    </location>
</feature>
<dbReference type="SUPFAM" id="SSF55797">
    <property type="entry name" value="PR-1-like"/>
    <property type="match status" value="1"/>
</dbReference>
<dbReference type="STRING" id="633440.SAMN05421869_102151"/>
<keyword evidence="2" id="KW-0732">Signal</keyword>
<evidence type="ECO:0000259" key="3">
    <source>
        <dbReference type="Pfam" id="PF00188"/>
    </source>
</evidence>
<feature type="chain" id="PRO_5011603300" evidence="2">
    <location>
        <begin position="27"/>
        <end position="277"/>
    </location>
</feature>
<dbReference type="CDD" id="cd05379">
    <property type="entry name" value="CAP_bacterial"/>
    <property type="match status" value="1"/>
</dbReference>
<evidence type="ECO:0000256" key="2">
    <source>
        <dbReference type="SAM" id="SignalP"/>
    </source>
</evidence>
<evidence type="ECO:0000313" key="4">
    <source>
        <dbReference type="EMBL" id="SDH38190.1"/>
    </source>
</evidence>
<dbReference type="Pfam" id="PF00188">
    <property type="entry name" value="CAP"/>
    <property type="match status" value="1"/>
</dbReference>
<dbReference type="Gene3D" id="3.40.33.10">
    <property type="entry name" value="CAP"/>
    <property type="match status" value="1"/>
</dbReference>
<proteinExistence type="predicted"/>
<feature type="region of interest" description="Disordered" evidence="1">
    <location>
        <begin position="121"/>
        <end position="153"/>
    </location>
</feature>
<dbReference type="InterPro" id="IPR014044">
    <property type="entry name" value="CAP_dom"/>
</dbReference>
<keyword evidence="5" id="KW-1185">Reference proteome</keyword>
<dbReference type="OrthoDB" id="68195at2"/>
<feature type="signal peptide" evidence="2">
    <location>
        <begin position="1"/>
        <end position="26"/>
    </location>
</feature>
<name>A0A1G8BZR0_9ACTN</name>
<dbReference type="InterPro" id="IPR035940">
    <property type="entry name" value="CAP_sf"/>
</dbReference>
<dbReference type="PANTHER" id="PTHR31157:SF1">
    <property type="entry name" value="SCP DOMAIN-CONTAINING PROTEIN"/>
    <property type="match status" value="1"/>
</dbReference>
<reference evidence="4 5" key="1">
    <citation type="submission" date="2016-10" db="EMBL/GenBank/DDBJ databases">
        <authorList>
            <person name="de Groot N.N."/>
        </authorList>
    </citation>
    <scope>NUCLEOTIDE SEQUENCE [LARGE SCALE GENOMIC DNA]</scope>
    <source>
        <strain evidence="4 5">CGMCC 4.6533</strain>
    </source>
</reference>
<sequence>MRRPLGVLAGLVSLAAIFTPLSPSQAETATAAPAALAAACRVSVAKPRLSTALKIQSFAVRRGCSGPALLRIRIKRAVPGGDPVVKSGATRKGRITLAVPCRRGTYYAVATDYRGHTAKSKPVKLTCSPSRSTPSPTPSTPPPASATVGTAEENEVVRLTNAERARGGCGALGHDPQLRAAAAGHSTDMARNGFFDHDSQDGRGFLDRIRAAGFTGGTSWAENIAAGQPTPAAVVQAWMNSPGHRTNIMNCRFTLIGVGAVKDSTGRIYWTQDFAAR</sequence>
<dbReference type="Proteomes" id="UP000199202">
    <property type="component" value="Unassembled WGS sequence"/>
</dbReference>
<dbReference type="EMBL" id="FNDJ01000002">
    <property type="protein sequence ID" value="SDH38190.1"/>
    <property type="molecule type" value="Genomic_DNA"/>
</dbReference>
<protein>
    <submittedName>
        <fullName evidence="4">Uncharacterized conserved protein YkwD, contains CAP (CSP/antigen 5/PR1) domain</fullName>
    </submittedName>
</protein>
<feature type="domain" description="SCP" evidence="3">
    <location>
        <begin position="158"/>
        <end position="274"/>
    </location>
</feature>
<evidence type="ECO:0000313" key="5">
    <source>
        <dbReference type="Proteomes" id="UP000199202"/>
    </source>
</evidence>
<dbReference type="AlphaFoldDB" id="A0A1G8BZR0"/>
<accession>A0A1G8BZR0</accession>
<dbReference type="RefSeq" id="WP_090929419.1">
    <property type="nucleotide sequence ID" value="NZ_FNDJ01000002.1"/>
</dbReference>
<evidence type="ECO:0000256" key="1">
    <source>
        <dbReference type="SAM" id="MobiDB-lite"/>
    </source>
</evidence>